<sequence>MRVHRVAAVAGFVCAVLLVVNSARRAGFLPENALTHAIAPFGALTGLLAITGIYLVIRGTAGTLGLVGYVLNSAGLAGAFAIEYILHFVFPYLGGGTVSGLLAGSTGRAFLVTSVVLVAGALTFSAAAIRSGVMPVVGVLLYAVGMLPGSLRNLVPVPVYLAGLLVAAAGVAWMSARLWATEEKALAYEEVREPAVRSARRGVRPTG</sequence>
<evidence type="ECO:0000313" key="2">
    <source>
        <dbReference type="EMBL" id="SEH03568.1"/>
    </source>
</evidence>
<dbReference type="Proteomes" id="UP000236732">
    <property type="component" value="Unassembled WGS sequence"/>
</dbReference>
<keyword evidence="1" id="KW-0472">Membrane</keyword>
<name>A0A1H6F086_9ACTN</name>
<feature type="transmembrane region" description="Helical" evidence="1">
    <location>
        <begin position="157"/>
        <end position="176"/>
    </location>
</feature>
<protein>
    <submittedName>
        <fullName evidence="2">Uncharacterized protein</fullName>
    </submittedName>
</protein>
<keyword evidence="1" id="KW-1133">Transmembrane helix</keyword>
<organism evidence="2 3">
    <name type="scientific">Nonomuraea solani</name>
    <dbReference type="NCBI Taxonomy" id="1144553"/>
    <lineage>
        <taxon>Bacteria</taxon>
        <taxon>Bacillati</taxon>
        <taxon>Actinomycetota</taxon>
        <taxon>Actinomycetes</taxon>
        <taxon>Streptosporangiales</taxon>
        <taxon>Streptosporangiaceae</taxon>
        <taxon>Nonomuraea</taxon>
    </lineage>
</organism>
<feature type="transmembrane region" description="Helical" evidence="1">
    <location>
        <begin position="109"/>
        <end position="126"/>
    </location>
</feature>
<proteinExistence type="predicted"/>
<feature type="transmembrane region" description="Helical" evidence="1">
    <location>
        <begin position="133"/>
        <end position="151"/>
    </location>
</feature>
<dbReference type="AlphaFoldDB" id="A0A1H6F086"/>
<evidence type="ECO:0000313" key="3">
    <source>
        <dbReference type="Proteomes" id="UP000236732"/>
    </source>
</evidence>
<evidence type="ECO:0000256" key="1">
    <source>
        <dbReference type="SAM" id="Phobius"/>
    </source>
</evidence>
<dbReference type="RefSeq" id="WP_103964536.1">
    <property type="nucleotide sequence ID" value="NZ_FNVT01000039.1"/>
</dbReference>
<accession>A0A1H6F086</accession>
<dbReference type="OrthoDB" id="3294508at2"/>
<dbReference type="EMBL" id="FNVT01000039">
    <property type="protein sequence ID" value="SEH03568.1"/>
    <property type="molecule type" value="Genomic_DNA"/>
</dbReference>
<gene>
    <name evidence="2" type="ORF">SAMN05444920_13927</name>
</gene>
<feature type="transmembrane region" description="Helical" evidence="1">
    <location>
        <begin position="69"/>
        <end position="89"/>
    </location>
</feature>
<keyword evidence="3" id="KW-1185">Reference proteome</keyword>
<reference evidence="2 3" key="1">
    <citation type="submission" date="2016-10" db="EMBL/GenBank/DDBJ databases">
        <authorList>
            <person name="de Groot N.N."/>
        </authorList>
    </citation>
    <scope>NUCLEOTIDE SEQUENCE [LARGE SCALE GENOMIC DNA]</scope>
    <source>
        <strain evidence="2 3">CGMCC 4.7037</strain>
    </source>
</reference>
<feature type="transmembrane region" description="Helical" evidence="1">
    <location>
        <begin position="38"/>
        <end position="57"/>
    </location>
</feature>
<keyword evidence="1" id="KW-0812">Transmembrane</keyword>